<dbReference type="EMBL" id="PYEP01000004">
    <property type="protein sequence ID" value="PSN07677.1"/>
    <property type="molecule type" value="Genomic_DNA"/>
</dbReference>
<name>A0A2P8VJF5_9ENTR</name>
<dbReference type="Proteomes" id="UP000240212">
    <property type="component" value="Unassembled WGS sequence"/>
</dbReference>
<keyword evidence="3" id="KW-1185">Reference proteome</keyword>
<gene>
    <name evidence="2" type="ORF">C7G83_11160</name>
</gene>
<comment type="caution">
    <text evidence="2">The sequence shown here is derived from an EMBL/GenBank/DDBJ whole genome shotgun (WGS) entry which is preliminary data.</text>
</comment>
<reference evidence="2 3" key="1">
    <citation type="submission" date="2018-03" db="EMBL/GenBank/DDBJ databases">
        <title>Draft genome sequence of the first documented clinical Siccibacter turicensis isolate in Austria.</title>
        <authorList>
            <person name="Lepuschitz S."/>
            <person name="Pekard-Amenitsch S."/>
            <person name="Haunold R."/>
            <person name="Schill S."/>
            <person name="Mach R."/>
            <person name="Allerberger F."/>
            <person name="Ruppitsch W."/>
            <person name="Forsythe S.J."/>
        </authorList>
    </citation>
    <scope>NUCLEOTIDE SEQUENCE [LARGE SCALE GENOMIC DNA]</scope>
    <source>
        <strain evidence="2 3">6100069499-17</strain>
    </source>
</reference>
<feature type="signal peptide" evidence="1">
    <location>
        <begin position="1"/>
        <end position="22"/>
    </location>
</feature>
<dbReference type="AlphaFoldDB" id="A0A2P8VJF5"/>
<sequence length="78" mass="8637">MKLINPVYTLALLTVVATPSHAISVKYRAQLERSGCTQVTELQGCDIHKTKTENANTARQQTRACLRDAVISQQPAKR</sequence>
<evidence type="ECO:0008006" key="4">
    <source>
        <dbReference type="Google" id="ProtNLM"/>
    </source>
</evidence>
<organism evidence="2 3">
    <name type="scientific">Siccibacter turicensis</name>
    <dbReference type="NCBI Taxonomy" id="357233"/>
    <lineage>
        <taxon>Bacteria</taxon>
        <taxon>Pseudomonadati</taxon>
        <taxon>Pseudomonadota</taxon>
        <taxon>Gammaproteobacteria</taxon>
        <taxon>Enterobacterales</taxon>
        <taxon>Enterobacteriaceae</taxon>
        <taxon>Siccibacter</taxon>
    </lineage>
</organism>
<protein>
    <recommendedName>
        <fullName evidence="4">DUF1090 domain-containing protein</fullName>
    </recommendedName>
</protein>
<evidence type="ECO:0000313" key="2">
    <source>
        <dbReference type="EMBL" id="PSN07677.1"/>
    </source>
</evidence>
<accession>A0A2P8VJF5</accession>
<keyword evidence="1" id="KW-0732">Signal</keyword>
<evidence type="ECO:0000256" key="1">
    <source>
        <dbReference type="SAM" id="SignalP"/>
    </source>
</evidence>
<evidence type="ECO:0000313" key="3">
    <source>
        <dbReference type="Proteomes" id="UP000240212"/>
    </source>
</evidence>
<feature type="chain" id="PRO_5015158268" description="DUF1090 domain-containing protein" evidence="1">
    <location>
        <begin position="23"/>
        <end position="78"/>
    </location>
</feature>
<proteinExistence type="predicted"/>
<dbReference type="OrthoDB" id="5592783at2"/>